<evidence type="ECO:0000256" key="4">
    <source>
        <dbReference type="ARBA" id="ARBA00023163"/>
    </source>
</evidence>
<evidence type="ECO:0000256" key="2">
    <source>
        <dbReference type="ARBA" id="ARBA00006051"/>
    </source>
</evidence>
<dbReference type="EMBL" id="GL349482">
    <property type="protein sequence ID" value="KNC53756.1"/>
    <property type="molecule type" value="Genomic_DNA"/>
</dbReference>
<proteinExistence type="inferred from homology"/>
<dbReference type="AlphaFoldDB" id="A0A0L0DP10"/>
<organism evidence="7 8">
    <name type="scientific">Thecamonas trahens ATCC 50062</name>
    <dbReference type="NCBI Taxonomy" id="461836"/>
    <lineage>
        <taxon>Eukaryota</taxon>
        <taxon>Apusozoa</taxon>
        <taxon>Apusomonadida</taxon>
        <taxon>Apusomonadidae</taxon>
        <taxon>Thecamonas</taxon>
    </lineage>
</organism>
<sequence>MSYVALTNVEVLDNPTMFTNPFQFEICFECTAQLQDDLEWKLVYVGSAENDSYDQLLDSILVGPIPVGVNRFVFQADAPDPSSIPAADLLGVTVCLLTCSYKDQEFVRVGYYVSNSLADGTDPETIAAGTQIDPNNIVRSIIADKPRVTTFMIDWES</sequence>
<dbReference type="InterPro" id="IPR006818">
    <property type="entry name" value="ASF1-like"/>
</dbReference>
<dbReference type="eggNOG" id="KOG3265">
    <property type="taxonomic scope" value="Eukaryota"/>
</dbReference>
<name>A0A0L0DP10_THETB</name>
<dbReference type="PANTHER" id="PTHR12040">
    <property type="entry name" value="ANTI-SILENCING PROTEIN 1"/>
    <property type="match status" value="1"/>
</dbReference>
<evidence type="ECO:0000313" key="8">
    <source>
        <dbReference type="Proteomes" id="UP000054408"/>
    </source>
</evidence>
<keyword evidence="6" id="KW-0539">Nucleus</keyword>
<dbReference type="GO" id="GO:0006335">
    <property type="term" value="P:DNA replication-dependent chromatin assembly"/>
    <property type="evidence" value="ECO:0007669"/>
    <property type="project" value="TreeGrafter"/>
</dbReference>
<dbReference type="GO" id="GO:0000785">
    <property type="term" value="C:chromatin"/>
    <property type="evidence" value="ECO:0007669"/>
    <property type="project" value="TreeGrafter"/>
</dbReference>
<comment type="similarity">
    <text evidence="2">Belongs to the ASF1 family.</text>
</comment>
<keyword evidence="5" id="KW-0143">Chaperone</keyword>
<dbReference type="InterPro" id="IPR036747">
    <property type="entry name" value="ASF1-like_sf"/>
</dbReference>
<dbReference type="GeneID" id="25567927"/>
<dbReference type="Gene3D" id="2.60.40.1490">
    <property type="entry name" value="Histone chaperone ASF1-like"/>
    <property type="match status" value="1"/>
</dbReference>
<comment type="subcellular location">
    <subcellularLocation>
        <location evidence="1">Nucleus</location>
    </subcellularLocation>
</comment>
<evidence type="ECO:0000256" key="3">
    <source>
        <dbReference type="ARBA" id="ARBA00023015"/>
    </source>
</evidence>
<evidence type="ECO:0000256" key="6">
    <source>
        <dbReference type="ARBA" id="ARBA00023242"/>
    </source>
</evidence>
<dbReference type="Proteomes" id="UP000054408">
    <property type="component" value="Unassembled WGS sequence"/>
</dbReference>
<gene>
    <name evidence="7" type="ORF">AMSG_09472</name>
</gene>
<dbReference type="SUPFAM" id="SSF101546">
    <property type="entry name" value="ASF1-like"/>
    <property type="match status" value="1"/>
</dbReference>
<evidence type="ECO:0000313" key="7">
    <source>
        <dbReference type="EMBL" id="KNC53756.1"/>
    </source>
</evidence>
<dbReference type="OrthoDB" id="29755at2759"/>
<dbReference type="Pfam" id="PF04729">
    <property type="entry name" value="ASF1_hist_chap"/>
    <property type="match status" value="1"/>
</dbReference>
<dbReference type="PANTHER" id="PTHR12040:SF0">
    <property type="entry name" value="HISTONE CHAPERONE ASF1"/>
    <property type="match status" value="1"/>
</dbReference>
<keyword evidence="3" id="KW-0805">Transcription regulation</keyword>
<dbReference type="GO" id="GO:0005634">
    <property type="term" value="C:nucleus"/>
    <property type="evidence" value="ECO:0007669"/>
    <property type="project" value="UniProtKB-SubCell"/>
</dbReference>
<reference evidence="7 8" key="1">
    <citation type="submission" date="2010-05" db="EMBL/GenBank/DDBJ databases">
        <title>The Genome Sequence of Thecamonas trahens ATCC 50062.</title>
        <authorList>
            <consortium name="The Broad Institute Genome Sequencing Platform"/>
            <person name="Russ C."/>
            <person name="Cuomo C."/>
            <person name="Shea T."/>
            <person name="Young S.K."/>
            <person name="Zeng Q."/>
            <person name="Koehrsen M."/>
            <person name="Haas B."/>
            <person name="Borodovsky M."/>
            <person name="Guigo R."/>
            <person name="Alvarado L."/>
            <person name="Berlin A."/>
            <person name="Bochicchio J."/>
            <person name="Borenstein D."/>
            <person name="Chapman S."/>
            <person name="Chen Z."/>
            <person name="Freedman E."/>
            <person name="Gellesch M."/>
            <person name="Goldberg J."/>
            <person name="Griggs A."/>
            <person name="Gujja S."/>
            <person name="Heilman E."/>
            <person name="Heiman D."/>
            <person name="Hepburn T."/>
            <person name="Howarth C."/>
            <person name="Jen D."/>
            <person name="Larson L."/>
            <person name="Mehta T."/>
            <person name="Park D."/>
            <person name="Pearson M."/>
            <person name="Roberts A."/>
            <person name="Saif S."/>
            <person name="Shenoy N."/>
            <person name="Sisk P."/>
            <person name="Stolte C."/>
            <person name="Sykes S."/>
            <person name="Thomson T."/>
            <person name="Walk T."/>
            <person name="White J."/>
            <person name="Yandava C."/>
            <person name="Burger G."/>
            <person name="Gray M.W."/>
            <person name="Holland P.W.H."/>
            <person name="King N."/>
            <person name="Lang F.B.F."/>
            <person name="Roger A.J."/>
            <person name="Ruiz-Trillo I."/>
            <person name="Lander E."/>
            <person name="Nusbaum C."/>
        </authorList>
    </citation>
    <scope>NUCLEOTIDE SEQUENCE [LARGE SCALE GENOMIC DNA]</scope>
    <source>
        <strain evidence="7 8">ATCC 50062</strain>
    </source>
</reference>
<evidence type="ECO:0000256" key="1">
    <source>
        <dbReference type="ARBA" id="ARBA00004123"/>
    </source>
</evidence>
<dbReference type="RefSeq" id="XP_013754319.1">
    <property type="nucleotide sequence ID" value="XM_013898865.1"/>
</dbReference>
<dbReference type="STRING" id="461836.A0A0L0DP10"/>
<accession>A0A0L0DP10</accession>
<protein>
    <submittedName>
        <fullName evidence="7">Histone chaperone</fullName>
    </submittedName>
</protein>
<evidence type="ECO:0000256" key="5">
    <source>
        <dbReference type="ARBA" id="ARBA00023186"/>
    </source>
</evidence>
<keyword evidence="8" id="KW-1185">Reference proteome</keyword>
<dbReference type="OMA" id="MNIDWEG"/>
<dbReference type="GO" id="GO:0042393">
    <property type="term" value="F:histone binding"/>
    <property type="evidence" value="ECO:0007669"/>
    <property type="project" value="TreeGrafter"/>
</dbReference>
<keyword evidence="4" id="KW-0804">Transcription</keyword>